<dbReference type="InterPro" id="IPR009003">
    <property type="entry name" value="Peptidase_S1_PA"/>
</dbReference>
<dbReference type="PROSITE" id="PS00135">
    <property type="entry name" value="TRYPSIN_SER"/>
    <property type="match status" value="1"/>
</dbReference>
<dbReference type="SUPFAM" id="SSF50494">
    <property type="entry name" value="Trypsin-like serine proteases"/>
    <property type="match status" value="1"/>
</dbReference>
<dbReference type="InterPro" id="IPR001314">
    <property type="entry name" value="Peptidase_S1A"/>
</dbReference>
<keyword evidence="1" id="KW-0732">Signal</keyword>
<dbReference type="SMART" id="SM00680">
    <property type="entry name" value="CLIP"/>
    <property type="match status" value="1"/>
</dbReference>
<dbReference type="InterPro" id="IPR043504">
    <property type="entry name" value="Peptidase_S1_PA_chymotrypsin"/>
</dbReference>
<feature type="domain" description="Peptidase S1" evidence="4">
    <location>
        <begin position="176"/>
        <end position="418"/>
    </location>
</feature>
<evidence type="ECO:0000313" key="5">
    <source>
        <dbReference type="Proteomes" id="UP001652582"/>
    </source>
</evidence>
<dbReference type="RefSeq" id="XP_052745461.1">
    <property type="nucleotide sequence ID" value="XM_052889501.1"/>
</dbReference>
<evidence type="ECO:0000256" key="1">
    <source>
        <dbReference type="ARBA" id="ARBA00022729"/>
    </source>
</evidence>
<keyword evidence="2" id="KW-1015">Disulfide bond</keyword>
<evidence type="ECO:0000256" key="3">
    <source>
        <dbReference type="ARBA" id="ARBA00024195"/>
    </source>
</evidence>
<gene>
    <name evidence="6" type="primary">LOC112045705</name>
</gene>
<sequence length="433" mass="48629">MMFSGQSCIIPMGNKTESGICEEIYNCPYANALTNKEQRKPKMCWFNDDIRIVCCPLKDKLHTLGLFGKMYESSSEGVKRSTNTICRYDGTLQKCCPAPRAAPPPSEHGCPSLDTPEAPPDFTIAQRIAWNKCMEYQRYVEPCVAGKSPYTGRVDKHRLIRVKRCFIERPQNRYRISGGEDANYKEFPHMAVLGHYNYTAFTVEWGAGGSLINEQFILTAAHVLYDPSRPLRYALLGTLNNTDFRNGSLYSVVRTVPHPLYDFYKQKNDIALLQLDRPVLMSEFIRPICLFVPSFRTEDGQRTVAGWGATGKSPGMSQMLQMTDNLYITDHTECLKLKSNSKFNFTSKFHICAKSPALNKSDSCQGDSGGPLMILNSTFCSYVVEGVVSFGAGNCALGAAAVYTRVDGYLDWLVRNVWPDDWNTAKGQPVMYI</sequence>
<proteinExistence type="inferred from homology"/>
<dbReference type="GeneID" id="112045705"/>
<evidence type="ECO:0000256" key="2">
    <source>
        <dbReference type="ARBA" id="ARBA00023157"/>
    </source>
</evidence>
<evidence type="ECO:0000313" key="6">
    <source>
        <dbReference type="RefSeq" id="XP_052745461.1"/>
    </source>
</evidence>
<protein>
    <submittedName>
        <fullName evidence="6">Phenoloxidase-activating factor 3</fullName>
    </submittedName>
</protein>
<reference evidence="6" key="1">
    <citation type="submission" date="2025-08" db="UniProtKB">
        <authorList>
            <consortium name="RefSeq"/>
        </authorList>
    </citation>
    <scope>IDENTIFICATION</scope>
</reference>
<dbReference type="PRINTS" id="PR00722">
    <property type="entry name" value="CHYMOTRYPSIN"/>
</dbReference>
<evidence type="ECO:0000259" key="4">
    <source>
        <dbReference type="PROSITE" id="PS50240"/>
    </source>
</evidence>
<keyword evidence="5" id="KW-1185">Reference proteome</keyword>
<dbReference type="PANTHER" id="PTHR24256">
    <property type="entry name" value="TRYPTASE-RELATED"/>
    <property type="match status" value="1"/>
</dbReference>
<dbReference type="InterPro" id="IPR022700">
    <property type="entry name" value="CLIP"/>
</dbReference>
<comment type="similarity">
    <text evidence="3">Belongs to the peptidase S1 family. CLIP subfamily.</text>
</comment>
<dbReference type="InterPro" id="IPR001254">
    <property type="entry name" value="Trypsin_dom"/>
</dbReference>
<dbReference type="Proteomes" id="UP001652582">
    <property type="component" value="Chromosome 26"/>
</dbReference>
<dbReference type="InterPro" id="IPR051487">
    <property type="entry name" value="Ser/Thr_Proteases_Immune/Dev"/>
</dbReference>
<dbReference type="PROSITE" id="PS50240">
    <property type="entry name" value="TRYPSIN_DOM"/>
    <property type="match status" value="1"/>
</dbReference>
<accession>A0ABM3M1U2</accession>
<dbReference type="CDD" id="cd00190">
    <property type="entry name" value="Tryp_SPc"/>
    <property type="match status" value="1"/>
</dbReference>
<organism evidence="5 6">
    <name type="scientific">Bicyclus anynana</name>
    <name type="common">Squinting bush brown butterfly</name>
    <dbReference type="NCBI Taxonomy" id="110368"/>
    <lineage>
        <taxon>Eukaryota</taxon>
        <taxon>Metazoa</taxon>
        <taxon>Ecdysozoa</taxon>
        <taxon>Arthropoda</taxon>
        <taxon>Hexapoda</taxon>
        <taxon>Insecta</taxon>
        <taxon>Pterygota</taxon>
        <taxon>Neoptera</taxon>
        <taxon>Endopterygota</taxon>
        <taxon>Lepidoptera</taxon>
        <taxon>Glossata</taxon>
        <taxon>Ditrysia</taxon>
        <taxon>Papilionoidea</taxon>
        <taxon>Nymphalidae</taxon>
        <taxon>Satyrinae</taxon>
        <taxon>Satyrini</taxon>
        <taxon>Mycalesina</taxon>
        <taxon>Bicyclus</taxon>
    </lineage>
</organism>
<dbReference type="Gene3D" id="2.40.10.10">
    <property type="entry name" value="Trypsin-like serine proteases"/>
    <property type="match status" value="1"/>
</dbReference>
<dbReference type="SMART" id="SM00020">
    <property type="entry name" value="Tryp_SPc"/>
    <property type="match status" value="1"/>
</dbReference>
<dbReference type="Pfam" id="PF00089">
    <property type="entry name" value="Trypsin"/>
    <property type="match status" value="1"/>
</dbReference>
<dbReference type="InterPro" id="IPR033116">
    <property type="entry name" value="TRYPSIN_SER"/>
</dbReference>
<name>A0ABM3M1U2_BICAN</name>